<evidence type="ECO:0000256" key="9">
    <source>
        <dbReference type="ARBA" id="ARBA00023125"/>
    </source>
</evidence>
<dbReference type="InterPro" id="IPR005259">
    <property type="entry name" value="PriA"/>
</dbReference>
<dbReference type="GO" id="GO:0006269">
    <property type="term" value="P:DNA replication, synthesis of primer"/>
    <property type="evidence" value="ECO:0007669"/>
    <property type="project" value="UniProtKB-KW"/>
</dbReference>
<dbReference type="Pfam" id="PF18074">
    <property type="entry name" value="PriA_C"/>
    <property type="match status" value="1"/>
</dbReference>
<organism evidence="15">
    <name type="scientific">hydrothermal vent metagenome</name>
    <dbReference type="NCBI Taxonomy" id="652676"/>
    <lineage>
        <taxon>unclassified sequences</taxon>
        <taxon>metagenomes</taxon>
        <taxon>ecological metagenomes</taxon>
    </lineage>
</organism>
<dbReference type="NCBIfam" id="NF004067">
    <property type="entry name" value="PRK05580.1-4"/>
    <property type="match status" value="1"/>
</dbReference>
<dbReference type="NCBIfam" id="TIGR00595">
    <property type="entry name" value="priA"/>
    <property type="match status" value="1"/>
</dbReference>
<dbReference type="Gene3D" id="3.40.1440.60">
    <property type="entry name" value="PriA, 3(prime) DNA-binding domain"/>
    <property type="match status" value="1"/>
</dbReference>
<dbReference type="InterPro" id="IPR041236">
    <property type="entry name" value="PriA_C"/>
</dbReference>
<dbReference type="SMART" id="SM00487">
    <property type="entry name" value="DEXDc"/>
    <property type="match status" value="1"/>
</dbReference>
<name>A0A3B1BQI5_9ZZZZ</name>
<dbReference type="InterPro" id="IPR001650">
    <property type="entry name" value="Helicase_C-like"/>
</dbReference>
<reference evidence="15" key="1">
    <citation type="submission" date="2018-06" db="EMBL/GenBank/DDBJ databases">
        <authorList>
            <person name="Zhirakovskaya E."/>
        </authorList>
    </citation>
    <scope>NUCLEOTIDE SEQUENCE</scope>
</reference>
<keyword evidence="10" id="KW-0413">Isomerase</keyword>
<keyword evidence="4" id="KW-0547">Nucleotide-binding</keyword>
<dbReference type="InterPro" id="IPR014001">
    <property type="entry name" value="Helicase_ATP-bd"/>
</dbReference>
<evidence type="ECO:0000313" key="15">
    <source>
        <dbReference type="EMBL" id="VAX06917.1"/>
    </source>
</evidence>
<evidence type="ECO:0000256" key="2">
    <source>
        <dbReference type="ARBA" id="ARBA00022705"/>
    </source>
</evidence>
<evidence type="ECO:0000259" key="14">
    <source>
        <dbReference type="PROSITE" id="PS51194"/>
    </source>
</evidence>
<evidence type="ECO:0000256" key="12">
    <source>
        <dbReference type="ARBA" id="ARBA00048988"/>
    </source>
</evidence>
<dbReference type="InterPro" id="IPR042115">
    <property type="entry name" value="PriA_3primeBD_sf"/>
</dbReference>
<keyword evidence="8" id="KW-0067">ATP-binding</keyword>
<proteinExistence type="inferred from homology"/>
<evidence type="ECO:0000256" key="4">
    <source>
        <dbReference type="ARBA" id="ARBA00022741"/>
    </source>
</evidence>
<evidence type="ECO:0000256" key="1">
    <source>
        <dbReference type="ARBA" id="ARBA00022515"/>
    </source>
</evidence>
<dbReference type="FunFam" id="3.40.50.300:FF:000489">
    <property type="entry name" value="Primosome assembly protein PriA"/>
    <property type="match status" value="1"/>
</dbReference>
<accession>A0A3B1BQI5</accession>
<dbReference type="HAMAP" id="MF_00983">
    <property type="entry name" value="PriA"/>
    <property type="match status" value="1"/>
</dbReference>
<dbReference type="PROSITE" id="PS51194">
    <property type="entry name" value="HELICASE_CTER"/>
    <property type="match status" value="1"/>
</dbReference>
<dbReference type="GO" id="GO:0043138">
    <property type="term" value="F:3'-5' DNA helicase activity"/>
    <property type="evidence" value="ECO:0007669"/>
    <property type="project" value="UniProtKB-EC"/>
</dbReference>
<dbReference type="InterPro" id="IPR011545">
    <property type="entry name" value="DEAD/DEAH_box_helicase_dom"/>
</dbReference>
<evidence type="ECO:0000256" key="7">
    <source>
        <dbReference type="ARBA" id="ARBA00022833"/>
    </source>
</evidence>
<dbReference type="Pfam" id="PF00271">
    <property type="entry name" value="Helicase_C"/>
    <property type="match status" value="1"/>
</dbReference>
<dbReference type="InterPro" id="IPR027417">
    <property type="entry name" value="P-loop_NTPase"/>
</dbReference>
<dbReference type="SMART" id="SM00490">
    <property type="entry name" value="HELICc"/>
    <property type="match status" value="1"/>
</dbReference>
<dbReference type="CDD" id="cd17929">
    <property type="entry name" value="DEXHc_priA"/>
    <property type="match status" value="1"/>
</dbReference>
<dbReference type="GO" id="GO:0046872">
    <property type="term" value="F:metal ion binding"/>
    <property type="evidence" value="ECO:0007669"/>
    <property type="project" value="UniProtKB-KW"/>
</dbReference>
<evidence type="ECO:0000256" key="8">
    <source>
        <dbReference type="ARBA" id="ARBA00022840"/>
    </source>
</evidence>
<dbReference type="GO" id="GO:0005524">
    <property type="term" value="F:ATP binding"/>
    <property type="evidence" value="ECO:0007669"/>
    <property type="project" value="UniProtKB-KW"/>
</dbReference>
<dbReference type="PANTHER" id="PTHR30580">
    <property type="entry name" value="PRIMOSOMAL PROTEIN N"/>
    <property type="match status" value="1"/>
</dbReference>
<keyword evidence="2" id="KW-0235">DNA replication</keyword>
<dbReference type="PANTHER" id="PTHR30580:SF0">
    <property type="entry name" value="PRIMOSOMAL PROTEIN N"/>
    <property type="match status" value="1"/>
</dbReference>
<protein>
    <recommendedName>
        <fullName evidence="11">DNA 3'-5' helicase</fullName>
        <ecNumber evidence="11">5.6.2.4</ecNumber>
    </recommendedName>
</protein>
<dbReference type="GO" id="GO:1990077">
    <property type="term" value="C:primosome complex"/>
    <property type="evidence" value="ECO:0007669"/>
    <property type="project" value="UniProtKB-KW"/>
</dbReference>
<dbReference type="InterPro" id="IPR041222">
    <property type="entry name" value="PriA_3primeBD"/>
</dbReference>
<feature type="domain" description="Helicase C-terminal" evidence="14">
    <location>
        <begin position="471"/>
        <end position="642"/>
    </location>
</feature>
<evidence type="ECO:0000256" key="5">
    <source>
        <dbReference type="ARBA" id="ARBA00022801"/>
    </source>
</evidence>
<keyword evidence="7" id="KW-0862">Zinc</keyword>
<dbReference type="GO" id="GO:0003677">
    <property type="term" value="F:DNA binding"/>
    <property type="evidence" value="ECO:0007669"/>
    <property type="project" value="UniProtKB-KW"/>
</dbReference>
<dbReference type="SUPFAM" id="SSF52540">
    <property type="entry name" value="P-loop containing nucleoside triphosphate hydrolases"/>
    <property type="match status" value="1"/>
</dbReference>
<dbReference type="Pfam" id="PF00270">
    <property type="entry name" value="DEAD"/>
    <property type="match status" value="1"/>
</dbReference>
<dbReference type="GO" id="GO:0006270">
    <property type="term" value="P:DNA replication initiation"/>
    <property type="evidence" value="ECO:0007669"/>
    <property type="project" value="TreeGrafter"/>
</dbReference>
<dbReference type="InterPro" id="IPR040498">
    <property type="entry name" value="PriA_CRR"/>
</dbReference>
<dbReference type="Gene3D" id="3.40.50.300">
    <property type="entry name" value="P-loop containing nucleotide triphosphate hydrolases"/>
    <property type="match status" value="2"/>
</dbReference>
<dbReference type="Pfam" id="PF17764">
    <property type="entry name" value="PriA_3primeBD"/>
    <property type="match status" value="1"/>
</dbReference>
<dbReference type="Pfam" id="PF18319">
    <property type="entry name" value="Zn_ribbon_PriA"/>
    <property type="match status" value="1"/>
</dbReference>
<feature type="domain" description="Helicase ATP-binding" evidence="13">
    <location>
        <begin position="211"/>
        <end position="377"/>
    </location>
</feature>
<keyword evidence="1" id="KW-0639">Primosome</keyword>
<gene>
    <name evidence="15" type="ORF">MNBD_GAMMA25-1528</name>
</gene>
<keyword evidence="5" id="KW-0378">Hydrolase</keyword>
<dbReference type="CDD" id="cd18804">
    <property type="entry name" value="SF2_C_priA"/>
    <property type="match status" value="1"/>
</dbReference>
<evidence type="ECO:0000256" key="10">
    <source>
        <dbReference type="ARBA" id="ARBA00023235"/>
    </source>
</evidence>
<dbReference type="NCBIfam" id="NF004065">
    <property type="entry name" value="PRK05580.1-1"/>
    <property type="match status" value="1"/>
</dbReference>
<dbReference type="AlphaFoldDB" id="A0A3B1BQI5"/>
<dbReference type="EC" id="5.6.2.4" evidence="11"/>
<dbReference type="EMBL" id="UOFY01000011">
    <property type="protein sequence ID" value="VAX06917.1"/>
    <property type="molecule type" value="Genomic_DNA"/>
</dbReference>
<keyword evidence="6 15" id="KW-0347">Helicase</keyword>
<dbReference type="PROSITE" id="PS51192">
    <property type="entry name" value="HELICASE_ATP_BIND_1"/>
    <property type="match status" value="1"/>
</dbReference>
<sequence>MAIPGPLRRIFDYLPPAHCSPAQLQPGVRLRVPFGQRQLIGVLLAISDNSDISLKKLRCAEALLDTQPILPEELLNLMQWASRYYQYSMGEVILGSLPSLLRQGHEAQPSSATFWQLTPAGEEYNPNTLKRAPKQVALLQILKHQPNGLDAPALNQQQTNWRASMKRLLEKGWVTQEERAFSPNAPSANATSKKDKRVLNPAQQLAVDAITATLTRYQCHLLNGITGSGKTEVYLQVIQKVLDAGQQVLVLVPEIGLTPQLIQRFRKRLNSHIALLHSALNDRQRLNNWLACSKNEAKVLIGTRSALFTPLPSLGLIILDEEHDLSFKQQDSFRYNARDLAIVRAQKAGIPIVLGSATPSLESLHNVAQQRSQMLSLPERAGEAQLPDLRLLDIRHQKLDQGLSAQLLNSVQQHLEARGQVLLFLNRRGFAPVLMCHDCGWHARCLRCDAHLTVHHGQQQLRCHHCGSQRRINPHCPDCNSESLHFMGAGTERVEEALTTRFPTVRVLRIDRDSTRRKGSLDAMLEEIQRGEPVILVGTQMLAKGHHFPNVTLVGMLDADYGLFSSDFRASERMGQLLLQVAGRAGRAERAGEVLIQTHQPDNPLLYFLLQHDYSRFSQALLKERAETELPPYSHLALLRAESPDTTAAMQFLQDAKQQAALIQSQLLAFGPLPAPMERRAGRFRAQLLFQHHQRGELQQWLAQLMPVLEKLKSARKVRWSIDVDPMEMY</sequence>
<evidence type="ECO:0000256" key="6">
    <source>
        <dbReference type="ARBA" id="ARBA00022806"/>
    </source>
</evidence>
<dbReference type="GO" id="GO:0006310">
    <property type="term" value="P:DNA recombination"/>
    <property type="evidence" value="ECO:0007669"/>
    <property type="project" value="InterPro"/>
</dbReference>
<keyword evidence="9" id="KW-0238">DNA-binding</keyword>
<evidence type="ECO:0000256" key="11">
    <source>
        <dbReference type="ARBA" id="ARBA00034808"/>
    </source>
</evidence>
<dbReference type="GO" id="GO:0016787">
    <property type="term" value="F:hydrolase activity"/>
    <property type="evidence" value="ECO:0007669"/>
    <property type="project" value="UniProtKB-KW"/>
</dbReference>
<evidence type="ECO:0000259" key="13">
    <source>
        <dbReference type="PROSITE" id="PS51192"/>
    </source>
</evidence>
<keyword evidence="3" id="KW-0479">Metal-binding</keyword>
<dbReference type="GO" id="GO:0006302">
    <property type="term" value="P:double-strand break repair"/>
    <property type="evidence" value="ECO:0007669"/>
    <property type="project" value="InterPro"/>
</dbReference>
<comment type="catalytic activity">
    <reaction evidence="12">
        <text>ATP + H2O = ADP + phosphate + H(+)</text>
        <dbReference type="Rhea" id="RHEA:13065"/>
        <dbReference type="ChEBI" id="CHEBI:15377"/>
        <dbReference type="ChEBI" id="CHEBI:15378"/>
        <dbReference type="ChEBI" id="CHEBI:30616"/>
        <dbReference type="ChEBI" id="CHEBI:43474"/>
        <dbReference type="ChEBI" id="CHEBI:456216"/>
        <dbReference type="EC" id="5.6.2.4"/>
    </reaction>
</comment>
<evidence type="ECO:0000256" key="3">
    <source>
        <dbReference type="ARBA" id="ARBA00022723"/>
    </source>
</evidence>
<dbReference type="FunFam" id="3.40.1440.60:FF:000001">
    <property type="entry name" value="Primosomal protein N"/>
    <property type="match status" value="1"/>
</dbReference>